<geneLocation type="chloroplast" evidence="1"/>
<dbReference type="EMBL" id="MH341457">
    <property type="protein sequence ID" value="QGR23294.1"/>
    <property type="molecule type" value="Genomic_DNA"/>
</dbReference>
<gene>
    <name evidence="1" type="primary">accD</name>
</gene>
<evidence type="ECO:0000313" key="1">
    <source>
        <dbReference type="EMBL" id="QGR23294.1"/>
    </source>
</evidence>
<proteinExistence type="predicted"/>
<dbReference type="PANTHER" id="PTHR42995:SF5">
    <property type="entry name" value="ACETYL-COENZYME A CARBOXYLASE CARBOXYL TRANSFERASE SUBUNIT BETA, CHLOROPLASTIC"/>
    <property type="match status" value="1"/>
</dbReference>
<dbReference type="PANTHER" id="PTHR42995">
    <property type="entry name" value="ACETYL-COENZYME A CARBOXYLASE CARBOXYL TRANSFERASE SUBUNIT BETA, CHLOROPLASTIC"/>
    <property type="match status" value="1"/>
</dbReference>
<organism evidence="1">
    <name type="scientific">Allium ovalifolium</name>
    <dbReference type="NCBI Taxonomy" id="165645"/>
    <lineage>
        <taxon>Eukaryota</taxon>
        <taxon>Viridiplantae</taxon>
        <taxon>Streptophyta</taxon>
        <taxon>Embryophyta</taxon>
        <taxon>Tracheophyta</taxon>
        <taxon>Spermatophyta</taxon>
        <taxon>Magnoliopsida</taxon>
        <taxon>Liliopsida</taxon>
        <taxon>Asparagales</taxon>
        <taxon>Amaryllidaceae</taxon>
        <taxon>Allioideae</taxon>
        <taxon>Allieae</taxon>
        <taxon>Allium</taxon>
    </lineage>
</organism>
<keyword evidence="1" id="KW-0150">Chloroplast</keyword>
<dbReference type="GO" id="GO:0006633">
    <property type="term" value="P:fatty acid biosynthetic process"/>
    <property type="evidence" value="ECO:0007669"/>
    <property type="project" value="TreeGrafter"/>
</dbReference>
<dbReference type="GO" id="GO:0003989">
    <property type="term" value="F:acetyl-CoA carboxylase activity"/>
    <property type="evidence" value="ECO:0007669"/>
    <property type="project" value="TreeGrafter"/>
</dbReference>
<reference evidence="1" key="1">
    <citation type="submission" date="2018-05" db="EMBL/GenBank/DDBJ databases">
        <authorList>
            <person name="Jin F."/>
        </authorList>
    </citation>
    <scope>NUCLEOTIDE SEQUENCE</scope>
</reference>
<sequence>MLMANRSSATCYYQSNKKLFCVCFLTSPTTGGATASFRMQEGSLSLMQLWLNLTRTYLLLHIIINQIKELFYVSILTSPTTGGVTASSQAAWYVGRCHSRIAYSNQS</sequence>
<dbReference type="GO" id="GO:2001295">
    <property type="term" value="P:malonyl-CoA biosynthetic process"/>
    <property type="evidence" value="ECO:0007669"/>
    <property type="project" value="TreeGrafter"/>
</dbReference>
<reference evidence="1" key="2">
    <citation type="journal article" date="2019" name="Russ. J. Genet.">
        <title>Comparative Complete Chloroplast Genome Analyses and Contribution to the Understanding of Chloroplast Phylogeny and Adaptive Evolution in Subgenus Anguinum.</title>
        <authorList>
            <person name="Jin F.Y."/>
            <person name="Y X."/>
            <person name="Xie D.F."/>
            <person name="Li H."/>
            <person name="Yu Y."/>
            <person name="Zhou S.D."/>
            <person name="He X.J."/>
        </authorList>
    </citation>
    <scope>NUCLEOTIDE SEQUENCE</scope>
</reference>
<protein>
    <submittedName>
        <fullName evidence="1">Acetyl-CoA carboxylase beta subunit</fullName>
    </submittedName>
</protein>
<dbReference type="AlphaFoldDB" id="A0A650CZQ3"/>
<keyword evidence="1" id="KW-0934">Plastid</keyword>
<accession>A0A650CZQ3</accession>
<name>A0A650CZQ3_9ASPA</name>